<reference evidence="1" key="1">
    <citation type="submission" date="2023-03" db="EMBL/GenBank/DDBJ databases">
        <title>Massive genome expansion in bonnet fungi (Mycena s.s.) driven by repeated elements and novel gene families across ecological guilds.</title>
        <authorList>
            <consortium name="Lawrence Berkeley National Laboratory"/>
            <person name="Harder C.B."/>
            <person name="Miyauchi S."/>
            <person name="Viragh M."/>
            <person name="Kuo A."/>
            <person name="Thoen E."/>
            <person name="Andreopoulos B."/>
            <person name="Lu D."/>
            <person name="Skrede I."/>
            <person name="Drula E."/>
            <person name="Henrissat B."/>
            <person name="Morin E."/>
            <person name="Kohler A."/>
            <person name="Barry K."/>
            <person name="LaButti K."/>
            <person name="Morin E."/>
            <person name="Salamov A."/>
            <person name="Lipzen A."/>
            <person name="Mereny Z."/>
            <person name="Hegedus B."/>
            <person name="Baldrian P."/>
            <person name="Stursova M."/>
            <person name="Weitz H."/>
            <person name="Taylor A."/>
            <person name="Grigoriev I.V."/>
            <person name="Nagy L.G."/>
            <person name="Martin F."/>
            <person name="Kauserud H."/>
        </authorList>
    </citation>
    <scope>NUCLEOTIDE SEQUENCE</scope>
    <source>
        <strain evidence="1">CBHHK002</strain>
    </source>
</reference>
<dbReference type="EMBL" id="JARIHO010000030">
    <property type="protein sequence ID" value="KAJ7336971.1"/>
    <property type="molecule type" value="Genomic_DNA"/>
</dbReference>
<keyword evidence="2" id="KW-1185">Reference proteome</keyword>
<dbReference type="AlphaFoldDB" id="A0AAD6ZSH2"/>
<gene>
    <name evidence="1" type="ORF">DFH08DRAFT_964927</name>
</gene>
<dbReference type="Proteomes" id="UP001218218">
    <property type="component" value="Unassembled WGS sequence"/>
</dbReference>
<proteinExistence type="predicted"/>
<evidence type="ECO:0000313" key="2">
    <source>
        <dbReference type="Proteomes" id="UP001218218"/>
    </source>
</evidence>
<accession>A0AAD6ZSH2</accession>
<sequence length="161" mass="18718">MFLALQNTLASLANTFTRFWGQAPAIENDDRNWYLNSWGLISRDVDRLRIHRDEEAERPWADPIYCAETLAEAFLYLPACTPFKNAFLWRTEQKFVRDKIIKYETATRIKTIYYVIDGDPDIYTSTGGAELAWRRQGDPWATIYATLSHTDAVERAGDWDV</sequence>
<protein>
    <submittedName>
        <fullName evidence="1">Uncharacterized protein</fullName>
    </submittedName>
</protein>
<organism evidence="1 2">
    <name type="scientific">Mycena albidolilacea</name>
    <dbReference type="NCBI Taxonomy" id="1033008"/>
    <lineage>
        <taxon>Eukaryota</taxon>
        <taxon>Fungi</taxon>
        <taxon>Dikarya</taxon>
        <taxon>Basidiomycota</taxon>
        <taxon>Agaricomycotina</taxon>
        <taxon>Agaricomycetes</taxon>
        <taxon>Agaricomycetidae</taxon>
        <taxon>Agaricales</taxon>
        <taxon>Marasmiineae</taxon>
        <taxon>Mycenaceae</taxon>
        <taxon>Mycena</taxon>
    </lineage>
</organism>
<evidence type="ECO:0000313" key="1">
    <source>
        <dbReference type="EMBL" id="KAJ7336971.1"/>
    </source>
</evidence>
<comment type="caution">
    <text evidence="1">The sequence shown here is derived from an EMBL/GenBank/DDBJ whole genome shotgun (WGS) entry which is preliminary data.</text>
</comment>
<name>A0AAD6ZSH2_9AGAR</name>